<proteinExistence type="predicted"/>
<dbReference type="AlphaFoldDB" id="A0A8X6GDB3"/>
<accession>A0A8X6GDB3</accession>
<protein>
    <submittedName>
        <fullName evidence="1">Uncharacterized protein</fullName>
    </submittedName>
</protein>
<name>A0A8X6GDB3_TRICU</name>
<sequence length="73" mass="8553">MWYAAFGFTICLIVGTCTSFIWGKQKYVDPKLLSPITKLWIHQIDHIHEVVKMDEKSLKCQEDGMRNLLPKEE</sequence>
<dbReference type="OrthoDB" id="6460781at2759"/>
<evidence type="ECO:0000313" key="1">
    <source>
        <dbReference type="EMBL" id="GFQ64674.1"/>
    </source>
</evidence>
<keyword evidence="2" id="KW-1185">Reference proteome</keyword>
<organism evidence="1 2">
    <name type="scientific">Trichonephila clavata</name>
    <name type="common">Joro spider</name>
    <name type="synonym">Nephila clavata</name>
    <dbReference type="NCBI Taxonomy" id="2740835"/>
    <lineage>
        <taxon>Eukaryota</taxon>
        <taxon>Metazoa</taxon>
        <taxon>Ecdysozoa</taxon>
        <taxon>Arthropoda</taxon>
        <taxon>Chelicerata</taxon>
        <taxon>Arachnida</taxon>
        <taxon>Araneae</taxon>
        <taxon>Araneomorphae</taxon>
        <taxon>Entelegynae</taxon>
        <taxon>Araneoidea</taxon>
        <taxon>Nephilidae</taxon>
        <taxon>Trichonephila</taxon>
    </lineage>
</organism>
<gene>
    <name evidence="1" type="ORF">TNCT_672371</name>
</gene>
<comment type="caution">
    <text evidence="1">The sequence shown here is derived from an EMBL/GenBank/DDBJ whole genome shotgun (WGS) entry which is preliminary data.</text>
</comment>
<dbReference type="EMBL" id="BMAO01029949">
    <property type="protein sequence ID" value="GFQ64674.1"/>
    <property type="molecule type" value="Genomic_DNA"/>
</dbReference>
<reference evidence="1" key="1">
    <citation type="submission" date="2020-07" db="EMBL/GenBank/DDBJ databases">
        <title>Multicomponent nature underlies the extraordinary mechanical properties of spider dragline silk.</title>
        <authorList>
            <person name="Kono N."/>
            <person name="Nakamura H."/>
            <person name="Mori M."/>
            <person name="Yoshida Y."/>
            <person name="Ohtoshi R."/>
            <person name="Malay A.D."/>
            <person name="Moran D.A.P."/>
            <person name="Tomita M."/>
            <person name="Numata K."/>
            <person name="Arakawa K."/>
        </authorList>
    </citation>
    <scope>NUCLEOTIDE SEQUENCE</scope>
</reference>
<evidence type="ECO:0000313" key="2">
    <source>
        <dbReference type="Proteomes" id="UP000887116"/>
    </source>
</evidence>
<dbReference type="Proteomes" id="UP000887116">
    <property type="component" value="Unassembled WGS sequence"/>
</dbReference>